<dbReference type="WBParaSite" id="HPLM_0000324701-mRNA-1">
    <property type="protein sequence ID" value="HPLM_0000324701-mRNA-1"/>
    <property type="gene ID" value="HPLM_0000324701"/>
</dbReference>
<dbReference type="OMA" id="RRITLWR"/>
<dbReference type="EMBL" id="UZAF01016105">
    <property type="protein sequence ID" value="VDO20449.1"/>
    <property type="molecule type" value="Genomic_DNA"/>
</dbReference>
<keyword evidence="2" id="KW-1185">Reference proteome</keyword>
<protein>
    <submittedName>
        <fullName evidence="1 3">Uncharacterized protein</fullName>
    </submittedName>
</protein>
<dbReference type="Proteomes" id="UP000268014">
    <property type="component" value="Unassembled WGS sequence"/>
</dbReference>
<evidence type="ECO:0000313" key="3">
    <source>
        <dbReference type="WBParaSite" id="HPLM_0000324701-mRNA-1"/>
    </source>
</evidence>
<gene>
    <name evidence="1" type="ORF">HPLM_LOCUS3239</name>
</gene>
<reference evidence="3" key="1">
    <citation type="submission" date="2017-02" db="UniProtKB">
        <authorList>
            <consortium name="WormBaseParasite"/>
        </authorList>
    </citation>
    <scope>IDENTIFICATION</scope>
</reference>
<proteinExistence type="predicted"/>
<dbReference type="STRING" id="6290.A0A0N4W0X7"/>
<organism evidence="3">
    <name type="scientific">Haemonchus placei</name>
    <name type="common">Barber's pole worm</name>
    <dbReference type="NCBI Taxonomy" id="6290"/>
    <lineage>
        <taxon>Eukaryota</taxon>
        <taxon>Metazoa</taxon>
        <taxon>Ecdysozoa</taxon>
        <taxon>Nematoda</taxon>
        <taxon>Chromadorea</taxon>
        <taxon>Rhabditida</taxon>
        <taxon>Rhabditina</taxon>
        <taxon>Rhabditomorpha</taxon>
        <taxon>Strongyloidea</taxon>
        <taxon>Trichostrongylidae</taxon>
        <taxon>Haemonchus</taxon>
    </lineage>
</organism>
<dbReference type="AlphaFoldDB" id="A0A0N4W0X7"/>
<dbReference type="OrthoDB" id="2151624at2759"/>
<reference evidence="1 2" key="2">
    <citation type="submission" date="2018-11" db="EMBL/GenBank/DDBJ databases">
        <authorList>
            <consortium name="Pathogen Informatics"/>
        </authorList>
    </citation>
    <scope>NUCLEOTIDE SEQUENCE [LARGE SCALE GENOMIC DNA]</scope>
    <source>
        <strain evidence="1 2">MHpl1</strain>
    </source>
</reference>
<evidence type="ECO:0000313" key="2">
    <source>
        <dbReference type="Proteomes" id="UP000268014"/>
    </source>
</evidence>
<accession>A0A0N4W0X7</accession>
<name>A0A0N4W0X7_HAEPC</name>
<evidence type="ECO:0000313" key="1">
    <source>
        <dbReference type="EMBL" id="VDO20449.1"/>
    </source>
</evidence>
<sequence length="105" mass="12173">MEDKNQSVETTTTPTYCDHEHYYSTEDYCTNDFQNANDHDDEDDDCLAPMYPYGETRRCLQPSPSPDDVTQRRITLWRHRIAAMPAPLAQFDKETNIMGIVHTSV</sequence>